<organism evidence="1">
    <name type="scientific">Fusarium oxysporum f. sp. cepae</name>
    <dbReference type="NCBI Taxonomy" id="396571"/>
    <lineage>
        <taxon>Eukaryota</taxon>
        <taxon>Fungi</taxon>
        <taxon>Dikarya</taxon>
        <taxon>Ascomycota</taxon>
        <taxon>Pezizomycotina</taxon>
        <taxon>Sordariomycetes</taxon>
        <taxon>Hypocreomycetidae</taxon>
        <taxon>Hypocreales</taxon>
        <taxon>Nectriaceae</taxon>
        <taxon>Fusarium</taxon>
        <taxon>Fusarium oxysporum species complex</taxon>
    </lineage>
</organism>
<gene>
    <name evidence="1" type="ORF">BFJ65_g11823</name>
</gene>
<comment type="caution">
    <text evidence="1">The sequence shown here is derived from an EMBL/GenBank/DDBJ whole genome shotgun (WGS) entry which is preliminary data.</text>
</comment>
<proteinExistence type="predicted"/>
<name>A0A3L6NDH6_FUSOX</name>
<dbReference type="AlphaFoldDB" id="A0A3L6NDH6"/>
<accession>A0A3L6NDH6</accession>
<dbReference type="EMBL" id="MRCU01000007">
    <property type="protein sequence ID" value="RKK15283.1"/>
    <property type="molecule type" value="Genomic_DNA"/>
</dbReference>
<reference evidence="1" key="1">
    <citation type="journal article" date="2018" name="Sci. Rep.">
        <title>Characterisation of pathogen-specific regions and novel effector candidates in Fusarium oxysporum f. sp. cepae.</title>
        <authorList>
            <person name="Armitage A.D."/>
            <person name="Taylor A."/>
            <person name="Sobczyk M.K."/>
            <person name="Baxter L."/>
            <person name="Greenfield B.P."/>
            <person name="Bates H.J."/>
            <person name="Wilson F."/>
            <person name="Jackson A.C."/>
            <person name="Ott S."/>
            <person name="Harrison R.J."/>
            <person name="Clarkson J.P."/>
        </authorList>
    </citation>
    <scope>NUCLEOTIDE SEQUENCE [LARGE SCALE GENOMIC DNA]</scope>
    <source>
        <strain evidence="1">FoC_Fus2</strain>
    </source>
</reference>
<dbReference type="Proteomes" id="UP000270866">
    <property type="component" value="Chromosome 9"/>
</dbReference>
<protein>
    <submittedName>
        <fullName evidence="1">Uncharacterized protein</fullName>
    </submittedName>
</protein>
<evidence type="ECO:0000313" key="1">
    <source>
        <dbReference type="EMBL" id="RKK15283.1"/>
    </source>
</evidence>
<sequence length="43" mass="4795">MSTRCAPLILFAFPHVLIKDWLGSLASEFTVEKVHRPGVPQSD</sequence>